<comment type="similarity">
    <text evidence="1">Belongs to the bacterial solute-binding protein ModA family.</text>
</comment>
<evidence type="ECO:0000256" key="2">
    <source>
        <dbReference type="ARBA" id="ARBA00022723"/>
    </source>
</evidence>
<feature type="binding site" evidence="4">
    <location>
        <position position="158"/>
    </location>
    <ligand>
        <name>molybdate</name>
        <dbReference type="ChEBI" id="CHEBI:36264"/>
    </ligand>
</feature>
<evidence type="ECO:0000313" key="6">
    <source>
        <dbReference type="Proteomes" id="UP000601768"/>
    </source>
</evidence>
<dbReference type="GO" id="GO:0046872">
    <property type="term" value="F:metal ion binding"/>
    <property type="evidence" value="ECO:0007669"/>
    <property type="project" value="UniProtKB-KW"/>
</dbReference>
<reference evidence="5" key="1">
    <citation type="journal article" date="2018" name="Int. J. Syst. Evol. Microbiol.">
        <title>Neptunicella marina gen. nov., sp. nov., isolated from surface seawater.</title>
        <authorList>
            <person name="Liu X."/>
            <person name="Lai Q."/>
            <person name="Du Y."/>
            <person name="Zhang X."/>
            <person name="Liu Z."/>
            <person name="Sun F."/>
            <person name="Shao Z."/>
        </authorList>
    </citation>
    <scope>NUCLEOTIDE SEQUENCE</scope>
    <source>
        <strain evidence="5">S27-2</strain>
    </source>
</reference>
<dbReference type="PIRSF" id="PIRSF004846">
    <property type="entry name" value="ModA"/>
    <property type="match status" value="1"/>
</dbReference>
<dbReference type="InterPro" id="IPR005950">
    <property type="entry name" value="ModA"/>
</dbReference>
<dbReference type="AlphaFoldDB" id="A0A8J6IXZ6"/>
<dbReference type="EMBL" id="JACNEP010000017">
    <property type="protein sequence ID" value="MBC3767397.1"/>
    <property type="molecule type" value="Genomic_DNA"/>
</dbReference>
<keyword evidence="4" id="KW-0500">Molybdenum</keyword>
<keyword evidence="2 4" id="KW-0479">Metal-binding</keyword>
<dbReference type="Proteomes" id="UP000601768">
    <property type="component" value="Unassembled WGS sequence"/>
</dbReference>
<comment type="caution">
    <text evidence="5">The sequence shown here is derived from an EMBL/GenBank/DDBJ whole genome shotgun (WGS) entry which is preliminary data.</text>
</comment>
<dbReference type="PANTHER" id="PTHR30632">
    <property type="entry name" value="MOLYBDATE-BINDING PERIPLASMIC PROTEIN"/>
    <property type="match status" value="1"/>
</dbReference>
<dbReference type="InterPro" id="IPR044084">
    <property type="entry name" value="AvModA-like_subst-bd"/>
</dbReference>
<keyword evidence="6" id="KW-1185">Reference proteome</keyword>
<organism evidence="5 6">
    <name type="scientific">Neptunicella marina</name>
    <dbReference type="NCBI Taxonomy" id="2125989"/>
    <lineage>
        <taxon>Bacteria</taxon>
        <taxon>Pseudomonadati</taxon>
        <taxon>Pseudomonadota</taxon>
        <taxon>Gammaproteobacteria</taxon>
        <taxon>Alteromonadales</taxon>
        <taxon>Alteromonadaceae</taxon>
        <taxon>Neptunicella</taxon>
    </lineage>
</organism>
<dbReference type="NCBIfam" id="TIGR01256">
    <property type="entry name" value="modA"/>
    <property type="match status" value="1"/>
</dbReference>
<dbReference type="PANTHER" id="PTHR30632:SF14">
    <property type="entry name" value="TUNGSTATE_MOLYBDATE_CHROMATE-BINDING PROTEIN MODA"/>
    <property type="match status" value="1"/>
</dbReference>
<gene>
    <name evidence="5" type="primary">modA</name>
    <name evidence="5" type="ORF">H8B19_16080</name>
</gene>
<dbReference type="GO" id="GO:0030973">
    <property type="term" value="F:molybdate ion binding"/>
    <property type="evidence" value="ECO:0007669"/>
    <property type="project" value="InterPro"/>
</dbReference>
<sequence length="246" mass="26659">MSQNCLAENEQVLTLRVAVAANFSQTLRELIAVGDSSNNQQNLPQIDVVVGSTGTLYAQIVHGAPFDIFLAANVKHPAQLEQNGLIAEHSRHTYAVGQLAFWCPSCESTDEQSLKNWQGNLAIANPTLAPYGEAAIQVLQALNLADLTSIRLVQGNNVAQAFQFIDSGNTLGGFVAASQVMEKTEAQTWLVPHQFYAPIEQQLVIVKNTKQLAAAKQLVAFLLSEQAQLIIQQHGYQALPVNSKAN</sequence>
<evidence type="ECO:0000313" key="5">
    <source>
        <dbReference type="EMBL" id="MBC3767397.1"/>
    </source>
</evidence>
<accession>A0A8J6IXZ6</accession>
<dbReference type="CDD" id="cd13539">
    <property type="entry name" value="PBP2_AvModA"/>
    <property type="match status" value="1"/>
</dbReference>
<name>A0A8J6IXZ6_9ALTE</name>
<keyword evidence="3" id="KW-0732">Signal</keyword>
<reference evidence="5" key="2">
    <citation type="submission" date="2020-08" db="EMBL/GenBank/DDBJ databases">
        <authorList>
            <person name="Lai Q."/>
        </authorList>
    </citation>
    <scope>NUCLEOTIDE SEQUENCE</scope>
    <source>
        <strain evidence="5">S27-2</strain>
    </source>
</reference>
<protein>
    <submittedName>
        <fullName evidence="5">Molybdate ABC transporter substrate-binding protein</fullName>
    </submittedName>
</protein>
<evidence type="ECO:0000256" key="1">
    <source>
        <dbReference type="ARBA" id="ARBA00009175"/>
    </source>
</evidence>
<dbReference type="Pfam" id="PF13531">
    <property type="entry name" value="SBP_bac_11"/>
    <property type="match status" value="1"/>
</dbReference>
<dbReference type="Gene3D" id="3.40.190.10">
    <property type="entry name" value="Periplasmic binding protein-like II"/>
    <property type="match status" value="2"/>
</dbReference>
<dbReference type="InterPro" id="IPR050682">
    <property type="entry name" value="ModA/WtpA"/>
</dbReference>
<dbReference type="RefSeq" id="WP_186507916.1">
    <property type="nucleotide sequence ID" value="NZ_JACNEP010000017.1"/>
</dbReference>
<evidence type="ECO:0000256" key="4">
    <source>
        <dbReference type="PIRSR" id="PIRSR004846-1"/>
    </source>
</evidence>
<evidence type="ECO:0000256" key="3">
    <source>
        <dbReference type="ARBA" id="ARBA00022729"/>
    </source>
</evidence>
<feature type="binding site" evidence="4">
    <location>
        <position position="53"/>
    </location>
    <ligand>
        <name>molybdate</name>
        <dbReference type="ChEBI" id="CHEBI:36264"/>
    </ligand>
</feature>
<dbReference type="SUPFAM" id="SSF53850">
    <property type="entry name" value="Periplasmic binding protein-like II"/>
    <property type="match status" value="1"/>
</dbReference>
<dbReference type="GO" id="GO:0015689">
    <property type="term" value="P:molybdate ion transport"/>
    <property type="evidence" value="ECO:0007669"/>
    <property type="project" value="InterPro"/>
</dbReference>
<proteinExistence type="inferred from homology"/>